<organism evidence="3">
    <name type="scientific">Spongospora subterranea</name>
    <dbReference type="NCBI Taxonomy" id="70186"/>
    <lineage>
        <taxon>Eukaryota</taxon>
        <taxon>Sar</taxon>
        <taxon>Rhizaria</taxon>
        <taxon>Endomyxa</taxon>
        <taxon>Phytomyxea</taxon>
        <taxon>Plasmodiophorida</taxon>
        <taxon>Plasmodiophoridae</taxon>
        <taxon>Spongospora</taxon>
    </lineage>
</organism>
<evidence type="ECO:0000259" key="2">
    <source>
        <dbReference type="SMART" id="SM00385"/>
    </source>
</evidence>
<dbReference type="Pfam" id="PF21797">
    <property type="entry name" value="CycT2-like_C"/>
    <property type="match status" value="1"/>
</dbReference>
<dbReference type="PANTHER" id="PTHR10026">
    <property type="entry name" value="CYCLIN"/>
    <property type="match status" value="1"/>
</dbReference>
<proteinExistence type="inferred from homology"/>
<dbReference type="InterPro" id="IPR013763">
    <property type="entry name" value="Cyclin-like_dom"/>
</dbReference>
<dbReference type="CDD" id="cd20534">
    <property type="entry name" value="CYCLIN_CCNM_CCNQ_rpt1"/>
    <property type="match status" value="1"/>
</dbReference>
<feature type="domain" description="Cyclin-like" evidence="2">
    <location>
        <begin position="138"/>
        <end position="224"/>
    </location>
</feature>
<dbReference type="SMART" id="SM00385">
    <property type="entry name" value="CYCLIN"/>
    <property type="match status" value="2"/>
</dbReference>
<dbReference type="Gene3D" id="1.10.472.10">
    <property type="entry name" value="Cyclin-like"/>
    <property type="match status" value="2"/>
</dbReference>
<dbReference type="PIRSF" id="PIRSF036580">
    <property type="entry name" value="Cyclin_L"/>
    <property type="match status" value="1"/>
</dbReference>
<dbReference type="InterPro" id="IPR006671">
    <property type="entry name" value="Cyclin_N"/>
</dbReference>
<accession>A0A0H5QFX6</accession>
<name>A0A0H5QFX6_9EUKA</name>
<keyword evidence="1" id="KW-0195">Cyclin</keyword>
<protein>
    <recommendedName>
        <fullName evidence="2">Cyclin-like domain-containing protein</fullName>
    </recommendedName>
</protein>
<dbReference type="GO" id="GO:0016538">
    <property type="term" value="F:cyclin-dependent protein serine/threonine kinase regulator activity"/>
    <property type="evidence" value="ECO:0007669"/>
    <property type="project" value="InterPro"/>
</dbReference>
<comment type="similarity">
    <text evidence="1">Belongs to the cyclin family.</text>
</comment>
<dbReference type="EMBL" id="HACM01000398">
    <property type="protein sequence ID" value="CRZ00840.1"/>
    <property type="molecule type" value="Transcribed_RNA"/>
</dbReference>
<dbReference type="InterPro" id="IPR036915">
    <property type="entry name" value="Cyclin-like_sf"/>
</dbReference>
<dbReference type="InterPro" id="IPR043198">
    <property type="entry name" value="Cyclin/Ssn8"/>
</dbReference>
<evidence type="ECO:0000256" key="1">
    <source>
        <dbReference type="RuleBase" id="RU000383"/>
    </source>
</evidence>
<sequence>MVQRTLFEQTMAKDTDEVYRLRIQATALIQDVGIRLQFPQMTIATAMTLFHRFFSTQLLTSHDVMEIAQTSLFVSGKSEETPRRLRDVLNTVYRFCHPDLPPLQICDEFWAMKERLIESERQFLRVIGFDFAVTHPHSFALHFLRDLRANDDLANLTFAILNDSLRLPFCVHYEPHVIACSALYLATELLSVRTGDGDEEWWDRFGAHRTEVESICHAILDMYERAEDI</sequence>
<dbReference type="Pfam" id="PF00134">
    <property type="entry name" value="Cyclin_N"/>
    <property type="match status" value="1"/>
</dbReference>
<dbReference type="InterPro" id="IPR048055">
    <property type="entry name" value="Cyclin-Q_first_cyclin_box"/>
</dbReference>
<dbReference type="AlphaFoldDB" id="A0A0H5QFX6"/>
<reference evidence="3" key="1">
    <citation type="submission" date="2015-04" db="EMBL/GenBank/DDBJ databases">
        <title>The genome sequence of the plant pathogenic Rhizarian Plasmodiophora brassicae reveals insights in its biotrophic life cycle and the origin of chitin synthesis.</title>
        <authorList>
            <person name="Schwelm A."/>
            <person name="Fogelqvist J."/>
            <person name="Knaust A."/>
            <person name="Julke S."/>
            <person name="Lilja T."/>
            <person name="Dhandapani V."/>
            <person name="Bonilla-Rosso G."/>
            <person name="Karlsson M."/>
            <person name="Shevchenko A."/>
            <person name="Choi S.R."/>
            <person name="Kim H.G."/>
            <person name="Park J.Y."/>
            <person name="Lim Y.P."/>
            <person name="Ludwig-Muller J."/>
            <person name="Dixelius C."/>
        </authorList>
    </citation>
    <scope>NUCLEOTIDE SEQUENCE</scope>
    <source>
        <tissue evidence="3">Potato root galls</tissue>
    </source>
</reference>
<dbReference type="GO" id="GO:0006357">
    <property type="term" value="P:regulation of transcription by RNA polymerase II"/>
    <property type="evidence" value="ECO:0007669"/>
    <property type="project" value="InterPro"/>
</dbReference>
<feature type="domain" description="Cyclin-like" evidence="2">
    <location>
        <begin position="27"/>
        <end position="125"/>
    </location>
</feature>
<dbReference type="SUPFAM" id="SSF47954">
    <property type="entry name" value="Cyclin-like"/>
    <property type="match status" value="2"/>
</dbReference>
<evidence type="ECO:0000313" key="3">
    <source>
        <dbReference type="EMBL" id="CRZ00840.1"/>
    </source>
</evidence>